<dbReference type="PANTHER" id="PTHR24567:SF26">
    <property type="entry name" value="REGULATORY PROTEIN YEIL"/>
    <property type="match status" value="1"/>
</dbReference>
<dbReference type="RefSeq" id="WP_209352656.1">
    <property type="nucleotide sequence ID" value="NZ_JAGIYZ010000014.1"/>
</dbReference>
<gene>
    <name evidence="6" type="ORF">J5Y09_15180</name>
</gene>
<proteinExistence type="predicted"/>
<dbReference type="Proteomes" id="UP000680815">
    <property type="component" value="Unassembled WGS sequence"/>
</dbReference>
<evidence type="ECO:0000256" key="2">
    <source>
        <dbReference type="ARBA" id="ARBA00023125"/>
    </source>
</evidence>
<accession>A0ABS4AXH9</accession>
<evidence type="ECO:0000259" key="4">
    <source>
        <dbReference type="PROSITE" id="PS50042"/>
    </source>
</evidence>
<keyword evidence="7" id="KW-1185">Reference proteome</keyword>
<dbReference type="SUPFAM" id="SSF51206">
    <property type="entry name" value="cAMP-binding domain-like"/>
    <property type="match status" value="1"/>
</dbReference>
<sequence>MPGIRSPLGVKVTGPLLTAASPETRAQLLGAAVALSVPRGAPILAQEAEADRLFLLLQGSVGLSTAEEGGAATMVEILSPGEAFPISAVLLRTAHPVAAVALAPCRLLAIPAEEVRAAAMGDSGLMQAALEQMTRQWRLLVDQVVDLKTRDATQRAARFLARRLGTARGAVDIPEPRGAIAARLGMTPESLSRALHGLEAAGLLRLHGRRVDVPDRAALLRVSAPRAGGASQAARRV</sequence>
<dbReference type="SMART" id="SM00419">
    <property type="entry name" value="HTH_CRP"/>
    <property type="match status" value="1"/>
</dbReference>
<dbReference type="PROSITE" id="PS51063">
    <property type="entry name" value="HTH_CRP_2"/>
    <property type="match status" value="1"/>
</dbReference>
<dbReference type="Pfam" id="PF00027">
    <property type="entry name" value="cNMP_binding"/>
    <property type="match status" value="1"/>
</dbReference>
<dbReference type="PANTHER" id="PTHR24567">
    <property type="entry name" value="CRP FAMILY TRANSCRIPTIONAL REGULATORY PROTEIN"/>
    <property type="match status" value="1"/>
</dbReference>
<evidence type="ECO:0000313" key="7">
    <source>
        <dbReference type="Proteomes" id="UP000680815"/>
    </source>
</evidence>
<evidence type="ECO:0000259" key="5">
    <source>
        <dbReference type="PROSITE" id="PS51063"/>
    </source>
</evidence>
<dbReference type="SMART" id="SM00100">
    <property type="entry name" value="cNMP"/>
    <property type="match status" value="1"/>
</dbReference>
<dbReference type="PROSITE" id="PS50042">
    <property type="entry name" value="CNMP_BINDING_3"/>
    <property type="match status" value="1"/>
</dbReference>
<dbReference type="InterPro" id="IPR036390">
    <property type="entry name" value="WH_DNA-bd_sf"/>
</dbReference>
<comment type="caution">
    <text evidence="6">The sequence shown here is derived from an EMBL/GenBank/DDBJ whole genome shotgun (WGS) entry which is preliminary data.</text>
</comment>
<dbReference type="Gene3D" id="2.60.120.10">
    <property type="entry name" value="Jelly Rolls"/>
    <property type="match status" value="1"/>
</dbReference>
<evidence type="ECO:0000256" key="1">
    <source>
        <dbReference type="ARBA" id="ARBA00023015"/>
    </source>
</evidence>
<dbReference type="SUPFAM" id="SSF46785">
    <property type="entry name" value="Winged helix' DNA-binding domain"/>
    <property type="match status" value="1"/>
</dbReference>
<dbReference type="CDD" id="cd00038">
    <property type="entry name" value="CAP_ED"/>
    <property type="match status" value="1"/>
</dbReference>
<dbReference type="EMBL" id="JAGIYZ010000014">
    <property type="protein sequence ID" value="MBP0465267.1"/>
    <property type="molecule type" value="Genomic_DNA"/>
</dbReference>
<name>A0ABS4AXH9_9PROT</name>
<dbReference type="InterPro" id="IPR036388">
    <property type="entry name" value="WH-like_DNA-bd_sf"/>
</dbReference>
<dbReference type="InterPro" id="IPR000595">
    <property type="entry name" value="cNMP-bd_dom"/>
</dbReference>
<dbReference type="Pfam" id="PF13545">
    <property type="entry name" value="HTH_Crp_2"/>
    <property type="match status" value="1"/>
</dbReference>
<keyword evidence="3" id="KW-0804">Transcription</keyword>
<dbReference type="InterPro" id="IPR050397">
    <property type="entry name" value="Env_Response_Regulators"/>
</dbReference>
<evidence type="ECO:0000313" key="6">
    <source>
        <dbReference type="EMBL" id="MBP0465267.1"/>
    </source>
</evidence>
<keyword evidence="1" id="KW-0805">Transcription regulation</keyword>
<protein>
    <submittedName>
        <fullName evidence="6">Cyclic nucleotide-binding domain-containing protein</fullName>
    </submittedName>
</protein>
<keyword evidence="2" id="KW-0238">DNA-binding</keyword>
<reference evidence="6 7" key="1">
    <citation type="submission" date="2021-03" db="EMBL/GenBank/DDBJ databases">
        <authorList>
            <person name="So Y."/>
        </authorList>
    </citation>
    <scope>NUCLEOTIDE SEQUENCE [LARGE SCALE GENOMIC DNA]</scope>
    <source>
        <strain evidence="6 7">PWR1</strain>
    </source>
</reference>
<dbReference type="InterPro" id="IPR018490">
    <property type="entry name" value="cNMP-bd_dom_sf"/>
</dbReference>
<dbReference type="InterPro" id="IPR012318">
    <property type="entry name" value="HTH_CRP"/>
</dbReference>
<dbReference type="InterPro" id="IPR014710">
    <property type="entry name" value="RmlC-like_jellyroll"/>
</dbReference>
<evidence type="ECO:0000256" key="3">
    <source>
        <dbReference type="ARBA" id="ARBA00023163"/>
    </source>
</evidence>
<feature type="domain" description="Cyclic nucleotide-binding" evidence="4">
    <location>
        <begin position="16"/>
        <end position="136"/>
    </location>
</feature>
<feature type="domain" description="HTH crp-type" evidence="5">
    <location>
        <begin position="150"/>
        <end position="217"/>
    </location>
</feature>
<dbReference type="Gene3D" id="1.10.10.10">
    <property type="entry name" value="Winged helix-like DNA-binding domain superfamily/Winged helix DNA-binding domain"/>
    <property type="match status" value="1"/>
</dbReference>
<organism evidence="6 7">
    <name type="scientific">Roseomonas nitratireducens</name>
    <dbReference type="NCBI Taxonomy" id="2820810"/>
    <lineage>
        <taxon>Bacteria</taxon>
        <taxon>Pseudomonadati</taxon>
        <taxon>Pseudomonadota</taxon>
        <taxon>Alphaproteobacteria</taxon>
        <taxon>Acetobacterales</taxon>
        <taxon>Roseomonadaceae</taxon>
        <taxon>Roseomonas</taxon>
    </lineage>
</organism>